<evidence type="ECO:0000256" key="3">
    <source>
        <dbReference type="ARBA" id="ARBA00022475"/>
    </source>
</evidence>
<keyword evidence="2 7" id="KW-0813">Transport</keyword>
<evidence type="ECO:0000256" key="8">
    <source>
        <dbReference type="SAM" id="MobiDB-lite"/>
    </source>
</evidence>
<dbReference type="Gene3D" id="1.10.3720.10">
    <property type="entry name" value="MetI-like"/>
    <property type="match status" value="1"/>
</dbReference>
<dbReference type="PANTHER" id="PTHR43163:SF6">
    <property type="entry name" value="DIPEPTIDE TRANSPORT SYSTEM PERMEASE PROTEIN DPPB-RELATED"/>
    <property type="match status" value="1"/>
</dbReference>
<keyword evidence="3" id="KW-1003">Cell membrane</keyword>
<dbReference type="Pfam" id="PF00528">
    <property type="entry name" value="BPD_transp_1"/>
    <property type="match status" value="1"/>
</dbReference>
<feature type="region of interest" description="Disordered" evidence="8">
    <location>
        <begin position="321"/>
        <end position="356"/>
    </location>
</feature>
<comment type="caution">
    <text evidence="10">The sequence shown here is derived from an EMBL/GenBank/DDBJ whole genome shotgun (WGS) entry which is preliminary data.</text>
</comment>
<dbReference type="Pfam" id="PF19300">
    <property type="entry name" value="BPD_transp_1_N"/>
    <property type="match status" value="1"/>
</dbReference>
<evidence type="ECO:0000256" key="4">
    <source>
        <dbReference type="ARBA" id="ARBA00022692"/>
    </source>
</evidence>
<dbReference type="CDD" id="cd06261">
    <property type="entry name" value="TM_PBP2"/>
    <property type="match status" value="1"/>
</dbReference>
<feature type="transmembrane region" description="Helical" evidence="7">
    <location>
        <begin position="229"/>
        <end position="250"/>
    </location>
</feature>
<dbReference type="SUPFAM" id="SSF161098">
    <property type="entry name" value="MetI-like"/>
    <property type="match status" value="1"/>
</dbReference>
<comment type="subcellular location">
    <subcellularLocation>
        <location evidence="1 7">Cell membrane</location>
        <topology evidence="1 7">Multi-pass membrane protein</topology>
    </subcellularLocation>
</comment>
<reference evidence="10 11" key="1">
    <citation type="submission" date="2019-06" db="EMBL/GenBank/DDBJ databases">
        <authorList>
            <person name="Mardanova A.M."/>
            <person name="Pudova D.S."/>
            <person name="Shagimardanova E.I."/>
            <person name="Gogoleva N.E."/>
            <person name="Lutfullin M.T."/>
            <person name="Hadieva G.F."/>
            <person name="Sharipova M.R."/>
        </authorList>
    </citation>
    <scope>NUCLEOTIDE SEQUENCE [LARGE SCALE GENOMIC DNA]</scope>
    <source>
        <strain evidence="10 11">MG-1</strain>
    </source>
</reference>
<dbReference type="InterPro" id="IPR035906">
    <property type="entry name" value="MetI-like_sf"/>
</dbReference>
<dbReference type="RefSeq" id="WP_139469098.1">
    <property type="nucleotide sequence ID" value="NZ_VDMQ01000007.1"/>
</dbReference>
<feature type="domain" description="ABC transmembrane type-1" evidence="9">
    <location>
        <begin position="101"/>
        <end position="302"/>
    </location>
</feature>
<evidence type="ECO:0000313" key="11">
    <source>
        <dbReference type="Proteomes" id="UP000314223"/>
    </source>
</evidence>
<feature type="compositionally biased region" description="Low complexity" evidence="8">
    <location>
        <begin position="334"/>
        <end position="356"/>
    </location>
</feature>
<sequence length="356" mass="37648">MSLRYLASRLAQGLLVLWIAFTFSFFLLYWLPGDPVITMLGAGGELQSFDPAEVARLRAEFNLDQPLLIQYLLALLAVVRLDFGTSIQAGTPVTEAIAAALPPTLALAALALVIALIVGTVIAVAATLTRRPWLRDTLAALPGLGVALPTFWVGLMLLQVFSFRLPLFPAVGTGTPAAIVLPAVTLAIPLSAIIAQVLFRSLQNAWIQPFVTTFHASGYTRLRLLLRQALPVALLPALTMGGVLFGQALAGSVVVENVFSRQGLGRLAQTAVTGQDIPLVQGIVLFAAAVFVLVNLITDLAYPLLDPRLRAARRKLETKARDTLAEAADREDAPAGASPAGSTAESASTETEGARA</sequence>
<proteinExistence type="inferred from homology"/>
<evidence type="ECO:0000259" key="9">
    <source>
        <dbReference type="PROSITE" id="PS50928"/>
    </source>
</evidence>
<evidence type="ECO:0000256" key="5">
    <source>
        <dbReference type="ARBA" id="ARBA00022989"/>
    </source>
</evidence>
<keyword evidence="6 7" id="KW-0472">Membrane</keyword>
<protein>
    <submittedName>
        <fullName evidence="10">ABC transporter permease</fullName>
    </submittedName>
</protein>
<feature type="transmembrane region" description="Helical" evidence="7">
    <location>
        <begin position="178"/>
        <end position="199"/>
    </location>
</feature>
<feature type="transmembrane region" description="Helical" evidence="7">
    <location>
        <begin position="105"/>
        <end position="126"/>
    </location>
</feature>
<keyword evidence="4 7" id="KW-0812">Transmembrane</keyword>
<name>A0A5C4X109_9MICO</name>
<accession>A0A5C4X109</accession>
<evidence type="ECO:0000313" key="10">
    <source>
        <dbReference type="EMBL" id="TNM54108.1"/>
    </source>
</evidence>
<evidence type="ECO:0000256" key="1">
    <source>
        <dbReference type="ARBA" id="ARBA00004651"/>
    </source>
</evidence>
<feature type="transmembrane region" description="Helical" evidence="7">
    <location>
        <begin position="283"/>
        <end position="305"/>
    </location>
</feature>
<organism evidence="10 11">
    <name type="scientific">Brevibacterium sediminis</name>
    <dbReference type="NCBI Taxonomy" id="1857024"/>
    <lineage>
        <taxon>Bacteria</taxon>
        <taxon>Bacillati</taxon>
        <taxon>Actinomycetota</taxon>
        <taxon>Actinomycetes</taxon>
        <taxon>Micrococcales</taxon>
        <taxon>Brevibacteriaceae</taxon>
        <taxon>Brevibacterium</taxon>
    </lineage>
</organism>
<dbReference type="EMBL" id="VDMQ01000007">
    <property type="protein sequence ID" value="TNM54108.1"/>
    <property type="molecule type" value="Genomic_DNA"/>
</dbReference>
<comment type="similarity">
    <text evidence="7">Belongs to the binding-protein-dependent transport system permease family.</text>
</comment>
<dbReference type="AlphaFoldDB" id="A0A5C4X109"/>
<feature type="compositionally biased region" description="Basic and acidic residues" evidence="8">
    <location>
        <begin position="321"/>
        <end position="333"/>
    </location>
</feature>
<dbReference type="PANTHER" id="PTHR43163">
    <property type="entry name" value="DIPEPTIDE TRANSPORT SYSTEM PERMEASE PROTEIN DPPB-RELATED"/>
    <property type="match status" value="1"/>
</dbReference>
<evidence type="ECO:0000256" key="6">
    <source>
        <dbReference type="ARBA" id="ARBA00023136"/>
    </source>
</evidence>
<keyword evidence="5 7" id="KW-1133">Transmembrane helix</keyword>
<feature type="transmembrane region" description="Helical" evidence="7">
    <location>
        <begin position="138"/>
        <end position="158"/>
    </location>
</feature>
<evidence type="ECO:0000256" key="2">
    <source>
        <dbReference type="ARBA" id="ARBA00022448"/>
    </source>
</evidence>
<dbReference type="GO" id="GO:0005886">
    <property type="term" value="C:plasma membrane"/>
    <property type="evidence" value="ECO:0007669"/>
    <property type="project" value="UniProtKB-SubCell"/>
</dbReference>
<feature type="transmembrane region" description="Helical" evidence="7">
    <location>
        <begin position="12"/>
        <end position="31"/>
    </location>
</feature>
<dbReference type="Proteomes" id="UP000314223">
    <property type="component" value="Unassembled WGS sequence"/>
</dbReference>
<dbReference type="GO" id="GO:0055085">
    <property type="term" value="P:transmembrane transport"/>
    <property type="evidence" value="ECO:0007669"/>
    <property type="project" value="InterPro"/>
</dbReference>
<evidence type="ECO:0000256" key="7">
    <source>
        <dbReference type="RuleBase" id="RU363032"/>
    </source>
</evidence>
<dbReference type="PROSITE" id="PS50928">
    <property type="entry name" value="ABC_TM1"/>
    <property type="match status" value="1"/>
</dbReference>
<dbReference type="InterPro" id="IPR000515">
    <property type="entry name" value="MetI-like"/>
</dbReference>
<gene>
    <name evidence="10" type="ORF">FHQ09_12635</name>
</gene>
<dbReference type="InterPro" id="IPR045621">
    <property type="entry name" value="BPD_transp_1_N"/>
</dbReference>